<keyword evidence="5" id="KW-1185">Reference proteome</keyword>
<organism evidence="4 5">
    <name type="scientific">Ancylobacter oerskovii</name>
    <dbReference type="NCBI Taxonomy" id="459519"/>
    <lineage>
        <taxon>Bacteria</taxon>
        <taxon>Pseudomonadati</taxon>
        <taxon>Pseudomonadota</taxon>
        <taxon>Alphaproteobacteria</taxon>
        <taxon>Hyphomicrobiales</taxon>
        <taxon>Xanthobacteraceae</taxon>
        <taxon>Ancylobacter</taxon>
    </lineage>
</organism>
<dbReference type="SUPFAM" id="SSF53756">
    <property type="entry name" value="UDP-Glycosyltransferase/glycogen phosphorylase"/>
    <property type="match status" value="1"/>
</dbReference>
<evidence type="ECO:0000313" key="5">
    <source>
        <dbReference type="Proteomes" id="UP001597299"/>
    </source>
</evidence>
<dbReference type="Gene3D" id="3.40.50.2000">
    <property type="entry name" value="Glycogen Phosphorylase B"/>
    <property type="match status" value="2"/>
</dbReference>
<dbReference type="PANTHER" id="PTHR46401:SF2">
    <property type="entry name" value="GLYCOSYLTRANSFERASE WBBK-RELATED"/>
    <property type="match status" value="1"/>
</dbReference>
<dbReference type="InterPro" id="IPR001296">
    <property type="entry name" value="Glyco_trans_1"/>
</dbReference>
<comment type="caution">
    <text evidence="4">The sequence shown here is derived from an EMBL/GenBank/DDBJ whole genome shotgun (WGS) entry which is preliminary data.</text>
</comment>
<keyword evidence="1" id="KW-0808">Transferase</keyword>
<feature type="region of interest" description="Disordered" evidence="2">
    <location>
        <begin position="370"/>
        <end position="390"/>
    </location>
</feature>
<dbReference type="RefSeq" id="WP_213351691.1">
    <property type="nucleotide sequence ID" value="NZ_JAHBGB010000006.1"/>
</dbReference>
<reference evidence="5" key="1">
    <citation type="journal article" date="2019" name="Int. J. Syst. Evol. Microbiol.">
        <title>The Global Catalogue of Microorganisms (GCM) 10K type strain sequencing project: providing services to taxonomists for standard genome sequencing and annotation.</title>
        <authorList>
            <consortium name="The Broad Institute Genomics Platform"/>
            <consortium name="The Broad Institute Genome Sequencing Center for Infectious Disease"/>
            <person name="Wu L."/>
            <person name="Ma J."/>
        </authorList>
    </citation>
    <scope>NUCLEOTIDE SEQUENCE [LARGE SCALE GENOMIC DNA]</scope>
    <source>
        <strain evidence="5">CCM 7435</strain>
    </source>
</reference>
<feature type="domain" description="Glycosyl transferase family 1" evidence="3">
    <location>
        <begin position="191"/>
        <end position="346"/>
    </location>
</feature>
<proteinExistence type="predicted"/>
<evidence type="ECO:0000313" key="4">
    <source>
        <dbReference type="EMBL" id="MFD2141889.1"/>
    </source>
</evidence>
<evidence type="ECO:0000256" key="2">
    <source>
        <dbReference type="SAM" id="MobiDB-lite"/>
    </source>
</evidence>
<dbReference type="CDD" id="cd03809">
    <property type="entry name" value="GT4_MtfB-like"/>
    <property type="match status" value="1"/>
</dbReference>
<dbReference type="Proteomes" id="UP001597299">
    <property type="component" value="Unassembled WGS sequence"/>
</dbReference>
<dbReference type="Pfam" id="PF00534">
    <property type="entry name" value="Glycos_transf_1"/>
    <property type="match status" value="1"/>
</dbReference>
<sequence length="390" mass="42047">MAVSRRWAINGRFLTQKITGVQRYASEIVQALDRRIVAGDPLARGLDVELVVPAGTTASLELSAIRLRHVGPAHGPAASGHLWEQLTLPWELRGGLLSLGNSGPIRHREQIVCIHDLNTRRFPASYSLPFRLLQGIMVPLLGRSAARIATVSHHSADDLAYFGLCASSRIVVAPNGHEHALRWRARHSDATRAVAGPDTIVLVGSPAPHKNMALLLGLADRLAAEGLRIAIVGHVDPHVLRHDGLSRAAGNVHWLGRLPDEALTALLQESLCLAFPSFVEGFGLPPLEAMAVGCPVVTSDRASMPEVCGHAALYASPADPDAWLDRLGRLKRENGLRARLIAAGKRRAACFSWDESARVYMREMAAMDGVLEPDGQPAPSPHRAERTAPA</sequence>
<protein>
    <submittedName>
        <fullName evidence="4">Glycosyltransferase family 4 protein</fullName>
    </submittedName>
</protein>
<gene>
    <name evidence="4" type="ORF">ACFSNC_15880</name>
</gene>
<dbReference type="PANTHER" id="PTHR46401">
    <property type="entry name" value="GLYCOSYLTRANSFERASE WBBK-RELATED"/>
    <property type="match status" value="1"/>
</dbReference>
<evidence type="ECO:0000259" key="3">
    <source>
        <dbReference type="Pfam" id="PF00534"/>
    </source>
</evidence>
<dbReference type="EMBL" id="JBHUHD010000001">
    <property type="protein sequence ID" value="MFD2141889.1"/>
    <property type="molecule type" value="Genomic_DNA"/>
</dbReference>
<name>A0ABW4Z072_9HYPH</name>
<accession>A0ABW4Z072</accession>
<evidence type="ECO:0000256" key="1">
    <source>
        <dbReference type="ARBA" id="ARBA00022679"/>
    </source>
</evidence>